<dbReference type="EC" id="3.5.1.4" evidence="3"/>
<dbReference type="PIRSF" id="PIRSF001221">
    <property type="entry name" value="Amidase_fungi"/>
    <property type="match status" value="1"/>
</dbReference>
<protein>
    <recommendedName>
        <fullName evidence="3">amidase</fullName>
        <ecNumber evidence="3">3.5.1.4</ecNumber>
    </recommendedName>
</protein>
<evidence type="ECO:0000256" key="3">
    <source>
        <dbReference type="ARBA" id="ARBA00012922"/>
    </source>
</evidence>
<evidence type="ECO:0000259" key="5">
    <source>
        <dbReference type="Pfam" id="PF01425"/>
    </source>
</evidence>
<dbReference type="RefSeq" id="XP_064731817.1">
    <property type="nucleotide sequence ID" value="XM_064873159.1"/>
</dbReference>
<dbReference type="Pfam" id="PF01425">
    <property type="entry name" value="Amidase"/>
    <property type="match status" value="1"/>
</dbReference>
<evidence type="ECO:0000313" key="7">
    <source>
        <dbReference type="Proteomes" id="UP001334248"/>
    </source>
</evidence>
<feature type="domain" description="Amidase" evidence="5">
    <location>
        <begin position="75"/>
        <end position="537"/>
    </location>
</feature>
<organism evidence="6 7">
    <name type="scientific">Knufia obscura</name>
    <dbReference type="NCBI Taxonomy" id="1635080"/>
    <lineage>
        <taxon>Eukaryota</taxon>
        <taxon>Fungi</taxon>
        <taxon>Dikarya</taxon>
        <taxon>Ascomycota</taxon>
        <taxon>Pezizomycotina</taxon>
        <taxon>Eurotiomycetes</taxon>
        <taxon>Chaetothyriomycetidae</taxon>
        <taxon>Chaetothyriales</taxon>
        <taxon>Trichomeriaceae</taxon>
        <taxon>Knufia</taxon>
    </lineage>
</organism>
<keyword evidence="4" id="KW-0378">Hydrolase</keyword>
<comment type="similarity">
    <text evidence="2">Belongs to the amidase family.</text>
</comment>
<evidence type="ECO:0000256" key="1">
    <source>
        <dbReference type="ARBA" id="ARBA00001311"/>
    </source>
</evidence>
<dbReference type="InterPro" id="IPR020556">
    <property type="entry name" value="Amidase_CS"/>
</dbReference>
<dbReference type="PANTHER" id="PTHR46072">
    <property type="entry name" value="AMIDASE-RELATED-RELATED"/>
    <property type="match status" value="1"/>
</dbReference>
<dbReference type="InterPro" id="IPR023631">
    <property type="entry name" value="Amidase_dom"/>
</dbReference>
<evidence type="ECO:0000256" key="2">
    <source>
        <dbReference type="ARBA" id="ARBA00009199"/>
    </source>
</evidence>
<dbReference type="PROSITE" id="PS00571">
    <property type="entry name" value="AMIDASES"/>
    <property type="match status" value="1"/>
</dbReference>
<dbReference type="Proteomes" id="UP001334248">
    <property type="component" value="Unassembled WGS sequence"/>
</dbReference>
<comment type="caution">
    <text evidence="6">The sequence shown here is derived from an EMBL/GenBank/DDBJ whole genome shotgun (WGS) entry which is preliminary data.</text>
</comment>
<dbReference type="Gene3D" id="3.90.1300.10">
    <property type="entry name" value="Amidase signature (AS) domain"/>
    <property type="match status" value="1"/>
</dbReference>
<name>A0ABR0RSY9_9EURO</name>
<comment type="catalytic activity">
    <reaction evidence="1">
        <text>a monocarboxylic acid amide + H2O = a monocarboxylate + NH4(+)</text>
        <dbReference type="Rhea" id="RHEA:12020"/>
        <dbReference type="ChEBI" id="CHEBI:15377"/>
        <dbReference type="ChEBI" id="CHEBI:28938"/>
        <dbReference type="ChEBI" id="CHEBI:35757"/>
        <dbReference type="ChEBI" id="CHEBI:83628"/>
        <dbReference type="EC" id="3.5.1.4"/>
    </reaction>
</comment>
<evidence type="ECO:0000256" key="4">
    <source>
        <dbReference type="ARBA" id="ARBA00022801"/>
    </source>
</evidence>
<gene>
    <name evidence="6" type="ORF">PMZ80_004735</name>
</gene>
<dbReference type="GeneID" id="89998184"/>
<dbReference type="InterPro" id="IPR036928">
    <property type="entry name" value="AS_sf"/>
</dbReference>
<dbReference type="PANTHER" id="PTHR46072:SF4">
    <property type="entry name" value="AMIDASE C550.07-RELATED"/>
    <property type="match status" value="1"/>
</dbReference>
<dbReference type="SUPFAM" id="SSF75304">
    <property type="entry name" value="Amidase signature (AS) enzymes"/>
    <property type="match status" value="1"/>
</dbReference>
<evidence type="ECO:0000313" key="6">
    <source>
        <dbReference type="EMBL" id="KAK5943727.1"/>
    </source>
</evidence>
<proteinExistence type="inferred from homology"/>
<accession>A0ABR0RSY9</accession>
<keyword evidence="7" id="KW-1185">Reference proteome</keyword>
<dbReference type="EMBL" id="JAVHJV010000004">
    <property type="protein sequence ID" value="KAK5943727.1"/>
    <property type="molecule type" value="Genomic_DNA"/>
</dbReference>
<sequence>MEMKPWQEVAQRAQAYRDKSIAEINPPIPAVPEELPQNVIHLPKQLLTPREVEITEMLPEELLPALADGKLTSVEVINAFVRRAGLAQQLVNCVTEVMVPQALERAKHCDEYLAKHGGPIGPLHGLPISVKEHIGMKGLTQNCGFVAWIDEVAKDDAFILKLLHNAGAVFYVRTTEPQLLMHLETASNLYGVTVNPYNRTLTSGGSSGGEGALLGLRGSCLGIGTDIGGSIRSPAANNGVWGFRPSSYRLPNSGAHAPGLGEEQIVPVIGPMSTSFAGLNVFMKTIIDQKPWLNEPSMVPLKWNTTESHLVERFGQKKLKVGIMWHDGVVKPHPPIMRALTEITAKLKNTPGIEIIDWAPHKHEESWDIISSLYFCASAKEDLDIMEAGGEPILPLSKFILLDQVGVPKEEDTASTIWKKTIRREAFKTEYAAHWNATGAADGHPVDVILCPVGPGAAPPLDHSRYWAYTSTWNLLDYPALVFPYSQVGQEKDKVEEGYVPMNDQDDWNYKLYSPERYADAPISLQLVGRRYEDEKVFEAMQFIRIATGV</sequence>
<reference evidence="6 7" key="1">
    <citation type="journal article" date="2023" name="Res Sq">
        <title>Genomic and morphological characterization of Knufia obscura isolated from the Mars 2020 spacecraft assembly facility.</title>
        <authorList>
            <person name="Chander A.M."/>
            <person name="Teixeira M.M."/>
            <person name="Singh N.K."/>
            <person name="Williams M.P."/>
            <person name="Parker C.W."/>
            <person name="Leo P."/>
            <person name="Stajich J.E."/>
            <person name="Torok T."/>
            <person name="Tighe S."/>
            <person name="Mason C.E."/>
            <person name="Venkateswaran K."/>
        </authorList>
    </citation>
    <scope>NUCLEOTIDE SEQUENCE [LARGE SCALE GENOMIC DNA]</scope>
    <source>
        <strain evidence="6 7">CCFEE 5817</strain>
    </source>
</reference>